<comment type="caution">
    <text evidence="2">The sequence shown here is derived from an EMBL/GenBank/DDBJ whole genome shotgun (WGS) entry which is preliminary data.</text>
</comment>
<keyword evidence="3" id="KW-1185">Reference proteome</keyword>
<name>A0A8H2LJD7_9FLAO</name>
<dbReference type="Proteomes" id="UP000323324">
    <property type="component" value="Unassembled WGS sequence"/>
</dbReference>
<reference evidence="2 3" key="1">
    <citation type="submission" date="2019-08" db="EMBL/GenBank/DDBJ databases">
        <title>Genomes of Antarctic Bizionia species.</title>
        <authorList>
            <person name="Bowman J.P."/>
        </authorList>
    </citation>
    <scope>NUCLEOTIDE SEQUENCE [LARGE SCALE GENOMIC DNA]</scope>
    <source>
        <strain evidence="2 3">HFD</strain>
    </source>
</reference>
<evidence type="ECO:0000256" key="1">
    <source>
        <dbReference type="SAM" id="Coils"/>
    </source>
</evidence>
<sequence>MILNPNNISFSDFLAKISGLAEIEQHTILINYDHEIKGTIHELKKLANEIDNLELKRFIHELNNEYKREYSNIEILNYLAELTNDFETERVKVALFEMEVFENMELEETFNELASLQYHNNNWEVPTYKAFNPILKRMDSFEDYKKMRKRVFPFAFLSFYFAMGFLKNSLKKEAESKKNEFKIKSSPTKDNRKYNLSNKDLEDLQNNLIPKIKITDVYNHFNVLTKTTNKNNEFYLTQEQLLIFIKSVFIDKKPIKQDFNCQGITKKTVRKIFYNFYFYNRKVESNQTKIKRKYFNILNQAFHGFNENDYTDFAK</sequence>
<protein>
    <submittedName>
        <fullName evidence="2">Uncharacterized protein</fullName>
    </submittedName>
</protein>
<evidence type="ECO:0000313" key="2">
    <source>
        <dbReference type="EMBL" id="TYB80337.1"/>
    </source>
</evidence>
<organism evidence="2 3">
    <name type="scientific">Bizionia saleffrena</name>
    <dbReference type="NCBI Taxonomy" id="291189"/>
    <lineage>
        <taxon>Bacteria</taxon>
        <taxon>Pseudomonadati</taxon>
        <taxon>Bacteroidota</taxon>
        <taxon>Flavobacteriia</taxon>
        <taxon>Flavobacteriales</taxon>
        <taxon>Flavobacteriaceae</taxon>
        <taxon>Bizionia</taxon>
    </lineage>
</organism>
<dbReference type="EMBL" id="VSKM01000001">
    <property type="protein sequence ID" value="TYB80337.1"/>
    <property type="molecule type" value="Genomic_DNA"/>
</dbReference>
<gene>
    <name evidence="2" type="ORF">ES676_01330</name>
</gene>
<keyword evidence="1" id="KW-0175">Coiled coil</keyword>
<feature type="coiled-coil region" evidence="1">
    <location>
        <begin position="36"/>
        <end position="63"/>
    </location>
</feature>
<dbReference type="RefSeq" id="WP_148368228.1">
    <property type="nucleotide sequence ID" value="NZ_VSKM01000001.1"/>
</dbReference>
<evidence type="ECO:0000313" key="3">
    <source>
        <dbReference type="Proteomes" id="UP000323324"/>
    </source>
</evidence>
<dbReference type="AlphaFoldDB" id="A0A8H2LJD7"/>
<proteinExistence type="predicted"/>
<accession>A0A8H2LJD7</accession>